<evidence type="ECO:0000259" key="7">
    <source>
        <dbReference type="PROSITE" id="PS50975"/>
    </source>
</evidence>
<comment type="caution">
    <text evidence="8">The sequence shown here is derived from an EMBL/GenBank/DDBJ whole genome shotgun (WGS) entry which is preliminary data.</text>
</comment>
<reference evidence="8 9" key="1">
    <citation type="submission" date="2019-09" db="EMBL/GenBank/DDBJ databases">
        <title>Whole genome sequences of isolates from the Mars Exploration Rovers.</title>
        <authorList>
            <person name="Seuylemezian A."/>
            <person name="Vaishampayan P."/>
        </authorList>
    </citation>
    <scope>NUCLEOTIDE SEQUENCE [LARGE SCALE GENOMIC DNA]</scope>
    <source>
        <strain evidence="8 9">MER_TA_151</strain>
    </source>
</reference>
<dbReference type="InterPro" id="IPR013815">
    <property type="entry name" value="ATP_grasp_subdomain_1"/>
</dbReference>
<dbReference type="Proteomes" id="UP000326671">
    <property type="component" value="Unassembled WGS sequence"/>
</dbReference>
<keyword evidence="5 6" id="KW-0067">ATP-binding</keyword>
<proteinExistence type="predicted"/>
<organism evidence="8 9">
    <name type="scientific">Niallia endozanthoxylica</name>
    <dbReference type="NCBI Taxonomy" id="2036016"/>
    <lineage>
        <taxon>Bacteria</taxon>
        <taxon>Bacillati</taxon>
        <taxon>Bacillota</taxon>
        <taxon>Bacilli</taxon>
        <taxon>Bacillales</taxon>
        <taxon>Bacillaceae</taxon>
        <taxon>Niallia</taxon>
    </lineage>
</organism>
<dbReference type="Pfam" id="PF18603">
    <property type="entry name" value="LAL_C2"/>
    <property type="match status" value="1"/>
</dbReference>
<comment type="cofactor">
    <cofactor evidence="2">
        <name>Mg(2+)</name>
        <dbReference type="ChEBI" id="CHEBI:18420"/>
    </cofactor>
</comment>
<dbReference type="Gene3D" id="3.40.50.20">
    <property type="match status" value="1"/>
</dbReference>
<dbReference type="AlphaFoldDB" id="A0A5J5GZX3"/>
<dbReference type="Pfam" id="PF01071">
    <property type="entry name" value="GARS_A"/>
    <property type="match status" value="1"/>
</dbReference>
<dbReference type="Gene3D" id="3.30.470.20">
    <property type="entry name" value="ATP-grasp fold, B domain"/>
    <property type="match status" value="1"/>
</dbReference>
<dbReference type="PANTHER" id="PTHR43585:SF2">
    <property type="entry name" value="ATP-GRASP ENZYME FSQD"/>
    <property type="match status" value="1"/>
</dbReference>
<name>A0A5J5GZX3_9BACI</name>
<comment type="cofactor">
    <cofactor evidence="1">
        <name>Mn(2+)</name>
        <dbReference type="ChEBI" id="CHEBI:29035"/>
    </cofactor>
</comment>
<evidence type="ECO:0000256" key="4">
    <source>
        <dbReference type="ARBA" id="ARBA00022741"/>
    </source>
</evidence>
<evidence type="ECO:0000256" key="5">
    <source>
        <dbReference type="ARBA" id="ARBA00022840"/>
    </source>
</evidence>
<dbReference type="InterPro" id="IPR040570">
    <property type="entry name" value="LAL_C2"/>
</dbReference>
<evidence type="ECO:0000256" key="1">
    <source>
        <dbReference type="ARBA" id="ARBA00001936"/>
    </source>
</evidence>
<dbReference type="SUPFAM" id="SSF56059">
    <property type="entry name" value="Glutathione synthetase ATP-binding domain-like"/>
    <property type="match status" value="1"/>
</dbReference>
<dbReference type="Gene3D" id="3.30.1490.20">
    <property type="entry name" value="ATP-grasp fold, A domain"/>
    <property type="match status" value="1"/>
</dbReference>
<dbReference type="EMBL" id="VYKL01000048">
    <property type="protein sequence ID" value="KAA9013825.1"/>
    <property type="molecule type" value="Genomic_DNA"/>
</dbReference>
<dbReference type="GO" id="GO:0046872">
    <property type="term" value="F:metal ion binding"/>
    <property type="evidence" value="ECO:0007669"/>
    <property type="project" value="InterPro"/>
</dbReference>
<protein>
    <submittedName>
        <fullName evidence="8">ATP-grasp domain-containing protein</fullName>
    </submittedName>
</protein>
<dbReference type="GO" id="GO:0016874">
    <property type="term" value="F:ligase activity"/>
    <property type="evidence" value="ECO:0007669"/>
    <property type="project" value="UniProtKB-KW"/>
</dbReference>
<dbReference type="OrthoDB" id="9803907at2"/>
<evidence type="ECO:0000256" key="3">
    <source>
        <dbReference type="ARBA" id="ARBA00022598"/>
    </source>
</evidence>
<dbReference type="InterPro" id="IPR011761">
    <property type="entry name" value="ATP-grasp"/>
</dbReference>
<dbReference type="InterPro" id="IPR020561">
    <property type="entry name" value="PRibGlycinamid_synth_ATP-grasp"/>
</dbReference>
<sequence length="399" mass="43913">METNKKKLMVLGSSYSQVPLIKAAKELGYKTVVATLPGDNPGIKEADEVFYGDLRNPDEILAGAQQNKIDGIATCCMDTGIKSLGYVCDKMQLKGISEKAGIISSNKADMKDIFEKSGVSTAKFRKVSSKEELENVINDLQLPLIVKAVDLQGSLGIYIARTKDEVRHSYEKTMSLTKEHFCIVEEFIEGNEFGAQAFIYEGEIIYVLLHNDMTYSSSTAIPVGHSMPFEGDKSIEKIAIEQSKLAIKAIGLDNCAVNIDLIEKDGKVYIIELTGRIGATCLPELVSIYYGIDIYKMIVLMAMGENPKSVFENRNAETTPCLAQLLISEKSGTVKDLINKNKIDDNIVDISFNINKGSEVEKFTNGSNRIGQVILKGTTLNECKSLLKSVEENITVVFE</sequence>
<feature type="domain" description="ATP-grasp" evidence="7">
    <location>
        <begin position="111"/>
        <end position="303"/>
    </location>
</feature>
<dbReference type="SMART" id="SM01209">
    <property type="entry name" value="GARS_A"/>
    <property type="match status" value="1"/>
</dbReference>
<evidence type="ECO:0000313" key="8">
    <source>
        <dbReference type="EMBL" id="KAA9013825.1"/>
    </source>
</evidence>
<keyword evidence="4 6" id="KW-0547">Nucleotide-binding</keyword>
<dbReference type="PANTHER" id="PTHR43585">
    <property type="entry name" value="FUMIPYRROLE BIOSYNTHESIS PROTEIN C"/>
    <property type="match status" value="1"/>
</dbReference>
<dbReference type="RefSeq" id="WP_150442629.1">
    <property type="nucleotide sequence ID" value="NZ_VYKL01000048.1"/>
</dbReference>
<evidence type="ECO:0000256" key="2">
    <source>
        <dbReference type="ARBA" id="ARBA00001946"/>
    </source>
</evidence>
<keyword evidence="3" id="KW-0436">Ligase</keyword>
<accession>A0A5J5GZX3</accession>
<keyword evidence="9" id="KW-1185">Reference proteome</keyword>
<dbReference type="InterPro" id="IPR052032">
    <property type="entry name" value="ATP-dep_AA_Ligase"/>
</dbReference>
<dbReference type="PROSITE" id="PS50975">
    <property type="entry name" value="ATP_GRASP"/>
    <property type="match status" value="1"/>
</dbReference>
<evidence type="ECO:0000313" key="9">
    <source>
        <dbReference type="Proteomes" id="UP000326671"/>
    </source>
</evidence>
<evidence type="ECO:0000256" key="6">
    <source>
        <dbReference type="PROSITE-ProRule" id="PRU00409"/>
    </source>
</evidence>
<dbReference type="GO" id="GO:0005524">
    <property type="term" value="F:ATP binding"/>
    <property type="evidence" value="ECO:0007669"/>
    <property type="project" value="UniProtKB-UniRule"/>
</dbReference>
<gene>
    <name evidence="8" type="ORF">F4V44_24480</name>
</gene>